<dbReference type="GO" id="GO:0000976">
    <property type="term" value="F:transcription cis-regulatory region binding"/>
    <property type="evidence" value="ECO:0007669"/>
    <property type="project" value="TreeGrafter"/>
</dbReference>
<dbReference type="PROSITE" id="PS50932">
    <property type="entry name" value="HTH_LACI_2"/>
    <property type="match status" value="1"/>
</dbReference>
<evidence type="ECO:0000313" key="6">
    <source>
        <dbReference type="EMBL" id="MBB4678041.1"/>
    </source>
</evidence>
<evidence type="ECO:0000256" key="4">
    <source>
        <dbReference type="SAM" id="MobiDB-lite"/>
    </source>
</evidence>
<dbReference type="SUPFAM" id="SSF47413">
    <property type="entry name" value="lambda repressor-like DNA-binding domains"/>
    <property type="match status" value="1"/>
</dbReference>
<feature type="region of interest" description="Disordered" evidence="4">
    <location>
        <begin position="318"/>
        <end position="345"/>
    </location>
</feature>
<dbReference type="SMART" id="SM00354">
    <property type="entry name" value="HTH_LACI"/>
    <property type="match status" value="1"/>
</dbReference>
<evidence type="ECO:0000256" key="2">
    <source>
        <dbReference type="ARBA" id="ARBA00023125"/>
    </source>
</evidence>
<accession>A0A7W7CBE6</accession>
<dbReference type="EMBL" id="JACHMH010000001">
    <property type="protein sequence ID" value="MBB4678041.1"/>
    <property type="molecule type" value="Genomic_DNA"/>
</dbReference>
<dbReference type="RefSeq" id="WP_312987721.1">
    <property type="nucleotide sequence ID" value="NZ_BAAAUI010000027.1"/>
</dbReference>
<proteinExistence type="predicted"/>
<dbReference type="Proteomes" id="UP000533598">
    <property type="component" value="Unassembled WGS sequence"/>
</dbReference>
<name>A0A7W7CBE6_9PSEU</name>
<dbReference type="AlphaFoldDB" id="A0A7W7CBE6"/>
<keyword evidence="1" id="KW-0805">Transcription regulation</keyword>
<dbReference type="InterPro" id="IPR010982">
    <property type="entry name" value="Lambda_DNA-bd_dom_sf"/>
</dbReference>
<dbReference type="CDD" id="cd06285">
    <property type="entry name" value="PBP1_LacI-like"/>
    <property type="match status" value="1"/>
</dbReference>
<keyword evidence="2" id="KW-0238">DNA-binding</keyword>
<dbReference type="Gene3D" id="1.10.260.40">
    <property type="entry name" value="lambda repressor-like DNA-binding domains"/>
    <property type="match status" value="1"/>
</dbReference>
<sequence>MARATLRAVAEATGLHISTVARVLNGTAQVTADTEARVRAAADRLGYIRNEYAASLRTQRTRILGVLVPTLTDYVLAAIYEGIQEAALSRGYRTFVTNTHDSAEQHESALAALLSSRVDGLIVGDARLDDEGLDRLVQDKSPFVLVSRRCANHPSVTCDDEAGGALAARHLLDGGHTGIAVLAGQPYASTCADRTTGFRRACAEAGHPVPEELIAHSGYDSAGGYLAMDRVLRTGRPVTAAFAVNDEAAIGAMGALRDHGRRIGEDFALVGFNDIPMVSALTVPLTTVRSPMREMGRTAVARLLDQLDGGSAESARLRPELVVRASSPARPDQALAHRRGEHSEH</sequence>
<dbReference type="PANTHER" id="PTHR30146">
    <property type="entry name" value="LACI-RELATED TRANSCRIPTIONAL REPRESSOR"/>
    <property type="match status" value="1"/>
</dbReference>
<keyword evidence="3" id="KW-0804">Transcription</keyword>
<dbReference type="Gene3D" id="3.40.50.2300">
    <property type="match status" value="2"/>
</dbReference>
<dbReference type="InterPro" id="IPR046335">
    <property type="entry name" value="LacI/GalR-like_sensor"/>
</dbReference>
<organism evidence="6 7">
    <name type="scientific">Crossiella cryophila</name>
    <dbReference type="NCBI Taxonomy" id="43355"/>
    <lineage>
        <taxon>Bacteria</taxon>
        <taxon>Bacillati</taxon>
        <taxon>Actinomycetota</taxon>
        <taxon>Actinomycetes</taxon>
        <taxon>Pseudonocardiales</taxon>
        <taxon>Pseudonocardiaceae</taxon>
        <taxon>Crossiella</taxon>
    </lineage>
</organism>
<dbReference type="SUPFAM" id="SSF53822">
    <property type="entry name" value="Periplasmic binding protein-like I"/>
    <property type="match status" value="1"/>
</dbReference>
<feature type="domain" description="HTH lacI-type" evidence="5">
    <location>
        <begin position="4"/>
        <end position="58"/>
    </location>
</feature>
<evidence type="ECO:0000256" key="3">
    <source>
        <dbReference type="ARBA" id="ARBA00023163"/>
    </source>
</evidence>
<evidence type="ECO:0000259" key="5">
    <source>
        <dbReference type="PROSITE" id="PS50932"/>
    </source>
</evidence>
<comment type="caution">
    <text evidence="6">The sequence shown here is derived from an EMBL/GenBank/DDBJ whole genome shotgun (WGS) entry which is preliminary data.</text>
</comment>
<feature type="compositionally biased region" description="Basic residues" evidence="4">
    <location>
        <begin position="336"/>
        <end position="345"/>
    </location>
</feature>
<keyword evidence="7" id="KW-1185">Reference proteome</keyword>
<reference evidence="6 7" key="1">
    <citation type="submission" date="2020-08" db="EMBL/GenBank/DDBJ databases">
        <title>Sequencing the genomes of 1000 actinobacteria strains.</title>
        <authorList>
            <person name="Klenk H.-P."/>
        </authorList>
    </citation>
    <scope>NUCLEOTIDE SEQUENCE [LARGE SCALE GENOMIC DNA]</scope>
    <source>
        <strain evidence="6 7">DSM 44230</strain>
    </source>
</reference>
<protein>
    <submittedName>
        <fullName evidence="6">LacI family transcriptional regulator</fullName>
    </submittedName>
</protein>
<evidence type="ECO:0000256" key="1">
    <source>
        <dbReference type="ARBA" id="ARBA00023015"/>
    </source>
</evidence>
<dbReference type="GO" id="GO:0003700">
    <property type="term" value="F:DNA-binding transcription factor activity"/>
    <property type="evidence" value="ECO:0007669"/>
    <property type="project" value="TreeGrafter"/>
</dbReference>
<dbReference type="CDD" id="cd01392">
    <property type="entry name" value="HTH_LacI"/>
    <property type="match status" value="1"/>
</dbReference>
<dbReference type="Pfam" id="PF13377">
    <property type="entry name" value="Peripla_BP_3"/>
    <property type="match status" value="1"/>
</dbReference>
<dbReference type="PANTHER" id="PTHR30146:SF109">
    <property type="entry name" value="HTH-TYPE TRANSCRIPTIONAL REGULATOR GALS"/>
    <property type="match status" value="1"/>
</dbReference>
<dbReference type="Pfam" id="PF00356">
    <property type="entry name" value="LacI"/>
    <property type="match status" value="1"/>
</dbReference>
<dbReference type="InterPro" id="IPR000843">
    <property type="entry name" value="HTH_LacI"/>
</dbReference>
<evidence type="ECO:0000313" key="7">
    <source>
        <dbReference type="Proteomes" id="UP000533598"/>
    </source>
</evidence>
<dbReference type="InterPro" id="IPR028082">
    <property type="entry name" value="Peripla_BP_I"/>
</dbReference>
<gene>
    <name evidence="6" type="ORF">HNR67_004159</name>
</gene>